<dbReference type="PANTHER" id="PTHR44154">
    <property type="entry name" value="QUINONE OXIDOREDUCTASE"/>
    <property type="match status" value="1"/>
</dbReference>
<dbReference type="InterPro" id="IPR036291">
    <property type="entry name" value="NAD(P)-bd_dom_sf"/>
</dbReference>
<dbReference type="Proteomes" id="UP000543579">
    <property type="component" value="Unassembled WGS sequence"/>
</dbReference>
<reference evidence="4 5" key="1">
    <citation type="submission" date="2020-08" db="EMBL/GenBank/DDBJ databases">
        <title>Genomic Encyclopedia of Type Strains, Phase III (KMG-III): the genomes of soil and plant-associated and newly described type strains.</title>
        <authorList>
            <person name="Whitman W."/>
        </authorList>
    </citation>
    <scope>NUCLEOTIDE SEQUENCE [LARGE SCALE GENOMIC DNA]</scope>
    <source>
        <strain evidence="4 5">CECT 8356</strain>
    </source>
</reference>
<dbReference type="Gene3D" id="3.40.50.720">
    <property type="entry name" value="NAD(P)-binding Rossmann-like Domain"/>
    <property type="match status" value="1"/>
</dbReference>
<dbReference type="InterPro" id="IPR013149">
    <property type="entry name" value="ADH-like_C"/>
</dbReference>
<protein>
    <submittedName>
        <fullName evidence="4">NADPH:quinone reductase-like Zn-dependent oxidoreductase</fullName>
    </submittedName>
</protein>
<dbReference type="SMART" id="SM00829">
    <property type="entry name" value="PKS_ER"/>
    <property type="match status" value="1"/>
</dbReference>
<dbReference type="InterPro" id="IPR013154">
    <property type="entry name" value="ADH-like_N"/>
</dbReference>
<dbReference type="InterPro" id="IPR020843">
    <property type="entry name" value="ER"/>
</dbReference>
<proteinExistence type="predicted"/>
<evidence type="ECO:0000256" key="2">
    <source>
        <dbReference type="SAM" id="MobiDB-lite"/>
    </source>
</evidence>
<evidence type="ECO:0000259" key="3">
    <source>
        <dbReference type="SMART" id="SM00829"/>
    </source>
</evidence>
<dbReference type="SUPFAM" id="SSF50129">
    <property type="entry name" value="GroES-like"/>
    <property type="match status" value="1"/>
</dbReference>
<evidence type="ECO:0000313" key="5">
    <source>
        <dbReference type="Proteomes" id="UP000543579"/>
    </source>
</evidence>
<feature type="region of interest" description="Disordered" evidence="2">
    <location>
        <begin position="1"/>
        <end position="21"/>
    </location>
</feature>
<evidence type="ECO:0000313" key="4">
    <source>
        <dbReference type="EMBL" id="MBB3156885.1"/>
    </source>
</evidence>
<dbReference type="InterPro" id="IPR011032">
    <property type="entry name" value="GroES-like_sf"/>
</dbReference>
<comment type="caution">
    <text evidence="4">The sequence shown here is derived from an EMBL/GenBank/DDBJ whole genome shotgun (WGS) entry which is preliminary data.</text>
</comment>
<feature type="compositionally biased region" description="Polar residues" evidence="2">
    <location>
        <begin position="1"/>
        <end position="10"/>
    </location>
</feature>
<sequence>MHAASFSRTGDPSVIEWGELPDPVPGPGQVRVRPQAVAVDAVDTLVRSGRWSTPLAFPVAVGRDLVGVVDAVGAGVGDLSPGDRVWTSSAGYAGRPGATAELVVVDRDRLYDVPDAADPVALVASLHPATTAVAALHLRAGVRPGETLVVVGANGAVGAALVQEGVASGADVVAVVRDPRSAVVLSAWGAEVVVADAGAAADAVAEHRPHGIHVFVDTTGRADTAAAVRHLARRGRVIVLAGRTSAEIDLWGLQVRELRVEGFILSALDASELRGVAGRVNARWAAGRPLTAHVGEVLGFADAADAHRRMEAGDLPRTDDGFVGRFVLVPGATSSGAPRTTR</sequence>
<accession>A0A7W5CGL3</accession>
<dbReference type="EMBL" id="JACHXY010000001">
    <property type="protein sequence ID" value="MBB3156885.1"/>
    <property type="molecule type" value="Genomic_DNA"/>
</dbReference>
<feature type="domain" description="Enoyl reductase (ER)" evidence="3">
    <location>
        <begin position="10"/>
        <end position="328"/>
    </location>
</feature>
<dbReference type="Pfam" id="PF00107">
    <property type="entry name" value="ADH_zinc_N"/>
    <property type="match status" value="1"/>
</dbReference>
<organism evidence="4 5">
    <name type="scientific">Microbacterium proteolyticum</name>
    <dbReference type="NCBI Taxonomy" id="1572644"/>
    <lineage>
        <taxon>Bacteria</taxon>
        <taxon>Bacillati</taxon>
        <taxon>Actinomycetota</taxon>
        <taxon>Actinomycetes</taxon>
        <taxon>Micrococcales</taxon>
        <taxon>Microbacteriaceae</taxon>
        <taxon>Microbacterium</taxon>
    </lineage>
</organism>
<keyword evidence="1" id="KW-0521">NADP</keyword>
<evidence type="ECO:0000256" key="1">
    <source>
        <dbReference type="ARBA" id="ARBA00022857"/>
    </source>
</evidence>
<dbReference type="GO" id="GO:0016491">
    <property type="term" value="F:oxidoreductase activity"/>
    <property type="evidence" value="ECO:0007669"/>
    <property type="project" value="InterPro"/>
</dbReference>
<gene>
    <name evidence="4" type="ORF">FHS07_000569</name>
</gene>
<dbReference type="Pfam" id="PF08240">
    <property type="entry name" value="ADH_N"/>
    <property type="match status" value="1"/>
</dbReference>
<dbReference type="PANTHER" id="PTHR44154:SF1">
    <property type="entry name" value="QUINONE OXIDOREDUCTASE"/>
    <property type="match status" value="1"/>
</dbReference>
<name>A0A7W5CGL3_9MICO</name>
<dbReference type="AlphaFoldDB" id="A0A7W5CGL3"/>
<dbReference type="Gene3D" id="3.90.180.10">
    <property type="entry name" value="Medium-chain alcohol dehydrogenases, catalytic domain"/>
    <property type="match status" value="1"/>
</dbReference>
<dbReference type="SUPFAM" id="SSF51735">
    <property type="entry name" value="NAD(P)-binding Rossmann-fold domains"/>
    <property type="match status" value="1"/>
</dbReference>
<dbReference type="InterPro" id="IPR051603">
    <property type="entry name" value="Zinc-ADH_QOR/CCCR"/>
</dbReference>
<dbReference type="RefSeq" id="WP_183418382.1">
    <property type="nucleotide sequence ID" value="NZ_JACHXY010000001.1"/>
</dbReference>